<evidence type="ECO:0000313" key="1">
    <source>
        <dbReference type="EMBL" id="KAK7302494.1"/>
    </source>
</evidence>
<gene>
    <name evidence="1" type="ORF">RJT34_13384</name>
</gene>
<reference evidence="1 2" key="1">
    <citation type="submission" date="2024-01" db="EMBL/GenBank/DDBJ databases">
        <title>The genomes of 5 underutilized Papilionoideae crops provide insights into root nodulation and disease resistance.</title>
        <authorList>
            <person name="Yuan L."/>
        </authorList>
    </citation>
    <scope>NUCLEOTIDE SEQUENCE [LARGE SCALE GENOMIC DNA]</scope>
    <source>
        <strain evidence="1">LY-2023</strain>
        <tissue evidence="1">Leaf</tissue>
    </source>
</reference>
<dbReference type="Gene3D" id="3.40.50.2000">
    <property type="entry name" value="Glycogen Phosphorylase B"/>
    <property type="match status" value="2"/>
</dbReference>
<comment type="caution">
    <text evidence="1">The sequence shown here is derived from an EMBL/GenBank/DDBJ whole genome shotgun (WGS) entry which is preliminary data.</text>
</comment>
<name>A0AAN9PLR7_CLITE</name>
<accession>A0AAN9PLR7</accession>
<evidence type="ECO:0000313" key="2">
    <source>
        <dbReference type="Proteomes" id="UP001359559"/>
    </source>
</evidence>
<dbReference type="PANTHER" id="PTHR48045">
    <property type="entry name" value="UDP-GLYCOSYLTRANSFERASE 72B1"/>
    <property type="match status" value="1"/>
</dbReference>
<keyword evidence="2" id="KW-1185">Reference proteome</keyword>
<sequence length="220" mass="24592">MSSSVAIRKIQYKNPDIVLNLNGIHPYHKFHGRKLFVVVDGKKEDPEDVPYELVELTQPQTMSEKPIILAVEDVVTPPGLVGLTKAIIVVYIALGSELRVNQEDLTELANGIELSGLSFFRALREGLLELPHGFEYRTKGRGVLEETKVGIEVPRNEKDGSFTRDSVANTLRLAIVDEEGSNLRKNAKEMGKVFSSEELHNKYIDDFIAALQKYKNPSTS</sequence>
<dbReference type="Proteomes" id="UP001359559">
    <property type="component" value="Unassembled WGS sequence"/>
</dbReference>
<proteinExistence type="predicted"/>
<protein>
    <submittedName>
        <fullName evidence="1">Uncharacterized protein</fullName>
    </submittedName>
</protein>
<organism evidence="1 2">
    <name type="scientific">Clitoria ternatea</name>
    <name type="common">Butterfly pea</name>
    <dbReference type="NCBI Taxonomy" id="43366"/>
    <lineage>
        <taxon>Eukaryota</taxon>
        <taxon>Viridiplantae</taxon>
        <taxon>Streptophyta</taxon>
        <taxon>Embryophyta</taxon>
        <taxon>Tracheophyta</taxon>
        <taxon>Spermatophyta</taxon>
        <taxon>Magnoliopsida</taxon>
        <taxon>eudicotyledons</taxon>
        <taxon>Gunneridae</taxon>
        <taxon>Pentapetalae</taxon>
        <taxon>rosids</taxon>
        <taxon>fabids</taxon>
        <taxon>Fabales</taxon>
        <taxon>Fabaceae</taxon>
        <taxon>Papilionoideae</taxon>
        <taxon>50 kb inversion clade</taxon>
        <taxon>NPAAA clade</taxon>
        <taxon>indigoferoid/millettioid clade</taxon>
        <taxon>Phaseoleae</taxon>
        <taxon>Clitoria</taxon>
    </lineage>
</organism>
<dbReference type="AlphaFoldDB" id="A0AAN9PLR7"/>
<dbReference type="SUPFAM" id="SSF53756">
    <property type="entry name" value="UDP-Glycosyltransferase/glycogen phosphorylase"/>
    <property type="match status" value="1"/>
</dbReference>
<dbReference type="PANTHER" id="PTHR48045:SF20">
    <property type="entry name" value="UDP-RHAMNOSE:RHAMNOSYLTRANSFERASE 1"/>
    <property type="match status" value="1"/>
</dbReference>
<dbReference type="EMBL" id="JAYKXN010000003">
    <property type="protein sequence ID" value="KAK7302494.1"/>
    <property type="molecule type" value="Genomic_DNA"/>
</dbReference>